<feature type="region of interest" description="Disordered" evidence="1">
    <location>
        <begin position="381"/>
        <end position="418"/>
    </location>
</feature>
<dbReference type="EMBL" id="CAJNRF010016771">
    <property type="protein sequence ID" value="CAF2211435.1"/>
    <property type="molecule type" value="Genomic_DNA"/>
</dbReference>
<feature type="compositionally biased region" description="Polar residues" evidence="1">
    <location>
        <begin position="250"/>
        <end position="261"/>
    </location>
</feature>
<organism evidence="2 4">
    <name type="scientific">Rotaria magnacalcarata</name>
    <dbReference type="NCBI Taxonomy" id="392030"/>
    <lineage>
        <taxon>Eukaryota</taxon>
        <taxon>Metazoa</taxon>
        <taxon>Spiralia</taxon>
        <taxon>Gnathifera</taxon>
        <taxon>Rotifera</taxon>
        <taxon>Eurotatoria</taxon>
        <taxon>Bdelloidea</taxon>
        <taxon>Philodinida</taxon>
        <taxon>Philodinidae</taxon>
        <taxon>Rotaria</taxon>
    </lineage>
</organism>
<name>A0A816ZGU1_9BILA</name>
<feature type="region of interest" description="Disordered" evidence="1">
    <location>
        <begin position="248"/>
        <end position="289"/>
    </location>
</feature>
<evidence type="ECO:0000313" key="2">
    <source>
        <dbReference type="EMBL" id="CAF2211435.1"/>
    </source>
</evidence>
<reference evidence="2" key="1">
    <citation type="submission" date="2021-02" db="EMBL/GenBank/DDBJ databases">
        <authorList>
            <person name="Nowell W R."/>
        </authorList>
    </citation>
    <scope>NUCLEOTIDE SEQUENCE</scope>
</reference>
<dbReference type="AlphaFoldDB" id="A0A816ZGU1"/>
<feature type="compositionally biased region" description="Polar residues" evidence="1">
    <location>
        <begin position="115"/>
        <end position="131"/>
    </location>
</feature>
<protein>
    <submittedName>
        <fullName evidence="2">Uncharacterized protein</fullName>
    </submittedName>
</protein>
<feature type="compositionally biased region" description="Polar residues" evidence="1">
    <location>
        <begin position="185"/>
        <end position="199"/>
    </location>
</feature>
<comment type="caution">
    <text evidence="2">The sequence shown here is derived from an EMBL/GenBank/DDBJ whole genome shotgun (WGS) entry which is preliminary data.</text>
</comment>
<evidence type="ECO:0000313" key="4">
    <source>
        <dbReference type="Proteomes" id="UP000663856"/>
    </source>
</evidence>
<keyword evidence="5" id="KW-1185">Reference proteome</keyword>
<sequence length="508" mass="58260">MSYYDDCGDEYSSDDDDIFYHNYSVDYANQILNGHHAVSSCLPRTHQKQRRYSPRLVRVSTLDQIPIVNRSEILPSLHSRPKLNYDEDISSVPIAPSRLPSLEATSEELERRATQRNQTIPQETSANISPITNNTPTATYNDNNNNNPSSENVHRPLNEAELRQVQQQQEAFQQHLVNMQRHLLEQSQQEQVPTSNSSGRRTKVSYHDLELDDDQARIADLIEHDPYVAAAMEDFAYTHGLLDCNKQRTDSNYSSSQNSQHISKRHRSQYDDEDRSHRSSSSLSSSVSISSLNNVTSKLKDSNVEIILLRELKGIRRLMEEFVHSTNNMNNLRGMSVHYPTVEPVSDYRPSMVPRKQNPPPEPNQILYQNVVDTIREVMDRRSPSQREQQLKPSEINAKYKYTSKRKPPNPLSTHQSTVMERSILPTQNQRQRNSLQMTTPPIVPSSAASSSNVPPAPPYEALVNFSSSRSTTIKDRNLSYGSRQRQANVYDRLFPGNYLRLYTNKYN</sequence>
<feature type="compositionally biased region" description="Low complexity" evidence="1">
    <location>
        <begin position="132"/>
        <end position="147"/>
    </location>
</feature>
<evidence type="ECO:0000313" key="5">
    <source>
        <dbReference type="Proteomes" id="UP000663866"/>
    </source>
</evidence>
<feature type="compositionally biased region" description="Basic and acidic residues" evidence="1">
    <location>
        <begin position="268"/>
        <end position="277"/>
    </location>
</feature>
<feature type="region of interest" description="Disordered" evidence="1">
    <location>
        <begin position="185"/>
        <end position="207"/>
    </location>
</feature>
<accession>A0A816ZGU1</accession>
<feature type="compositionally biased region" description="Low complexity" evidence="1">
    <location>
        <begin position="279"/>
        <end position="289"/>
    </location>
</feature>
<gene>
    <name evidence="3" type="ORF">OVN521_LOCUS17550</name>
    <name evidence="2" type="ORF">WKI299_LOCUS35024</name>
</gene>
<proteinExistence type="predicted"/>
<dbReference type="EMBL" id="CAJOBG010003063">
    <property type="protein sequence ID" value="CAF4043702.1"/>
    <property type="molecule type" value="Genomic_DNA"/>
</dbReference>
<evidence type="ECO:0000256" key="1">
    <source>
        <dbReference type="SAM" id="MobiDB-lite"/>
    </source>
</evidence>
<dbReference type="Proteomes" id="UP000663856">
    <property type="component" value="Unassembled WGS sequence"/>
</dbReference>
<evidence type="ECO:0000313" key="3">
    <source>
        <dbReference type="EMBL" id="CAF4043702.1"/>
    </source>
</evidence>
<feature type="region of interest" description="Disordered" evidence="1">
    <location>
        <begin position="96"/>
        <end position="153"/>
    </location>
</feature>
<dbReference type="Proteomes" id="UP000663866">
    <property type="component" value="Unassembled WGS sequence"/>
</dbReference>